<keyword evidence="9" id="KW-0479">Metal-binding</keyword>
<evidence type="ECO:0000256" key="1">
    <source>
        <dbReference type="ARBA" id="ARBA00012494"/>
    </source>
</evidence>
<feature type="domain" description="RdRp catalytic" evidence="10">
    <location>
        <begin position="269"/>
        <end position="401"/>
    </location>
</feature>
<evidence type="ECO:0000256" key="8">
    <source>
        <dbReference type="ARBA" id="ARBA00048744"/>
    </source>
</evidence>
<dbReference type="EMBL" id="MN036130">
    <property type="protein sequence ID" value="QDH91276.1"/>
    <property type="molecule type" value="Genomic_RNA"/>
</dbReference>
<name>A0A514DCE8_9VIRU</name>
<comment type="catalytic activity">
    <reaction evidence="8">
        <text>RNA(n) + a ribonucleoside 5'-triphosphate = RNA(n+1) + diphosphate</text>
        <dbReference type="Rhea" id="RHEA:21248"/>
        <dbReference type="Rhea" id="RHEA-COMP:14527"/>
        <dbReference type="Rhea" id="RHEA-COMP:17342"/>
        <dbReference type="ChEBI" id="CHEBI:33019"/>
        <dbReference type="ChEBI" id="CHEBI:61557"/>
        <dbReference type="ChEBI" id="CHEBI:140395"/>
        <dbReference type="EC" id="2.7.7.48"/>
    </reaction>
</comment>
<evidence type="ECO:0000256" key="4">
    <source>
        <dbReference type="ARBA" id="ARBA00022695"/>
    </source>
</evidence>
<evidence type="ECO:0000256" key="9">
    <source>
        <dbReference type="PIRSR" id="PIRSR605093-1"/>
    </source>
</evidence>
<evidence type="ECO:0000259" key="10">
    <source>
        <dbReference type="PROSITE" id="PS50522"/>
    </source>
</evidence>
<dbReference type="PROSITE" id="PS50522">
    <property type="entry name" value="RDRP_PHAGE"/>
    <property type="match status" value="1"/>
</dbReference>
<keyword evidence="9" id="KW-0460">Magnesium</keyword>
<comment type="cofactor">
    <cofactor evidence="9">
        <name>Mg(2+)</name>
        <dbReference type="ChEBI" id="CHEBI:18420"/>
    </cofactor>
    <text evidence="9">Binds 2 Mg(2+) per subunit.</text>
</comment>
<evidence type="ECO:0000256" key="5">
    <source>
        <dbReference type="ARBA" id="ARBA00022741"/>
    </source>
</evidence>
<keyword evidence="2 11" id="KW-0696">RNA-directed RNA polymerase</keyword>
<dbReference type="InterPro" id="IPR007096">
    <property type="entry name" value="RNA-dir_Rpol_cat_phage"/>
</dbReference>
<feature type="binding site" evidence="9">
    <location>
        <position position="369"/>
    </location>
    <ligand>
        <name>Mg(2+)</name>
        <dbReference type="ChEBI" id="CHEBI:18420"/>
        <label>2</label>
    </ligand>
</feature>
<evidence type="ECO:0000256" key="7">
    <source>
        <dbReference type="ARBA" id="ARBA00030248"/>
    </source>
</evidence>
<keyword evidence="6" id="KW-0693">Viral RNA replication</keyword>
<reference evidence="11" key="1">
    <citation type="submission" date="2019-05" db="EMBL/GenBank/DDBJ databases">
        <title>Metatranscriptomic reconstruction reveals RNA viruses with the potential to shape carbon cycling in soil.</title>
        <authorList>
            <person name="Starr E.P."/>
            <person name="Nuccio E."/>
            <person name="Pett-Ridge J."/>
            <person name="Banfield J.F."/>
            <person name="Firestone M.K."/>
        </authorList>
    </citation>
    <scope>NUCLEOTIDE SEQUENCE</scope>
    <source>
        <strain evidence="11">H3_Bulk_Litter_16_405</strain>
    </source>
</reference>
<evidence type="ECO:0000313" key="11">
    <source>
        <dbReference type="EMBL" id="QDH91276.1"/>
    </source>
</evidence>
<dbReference type="Pfam" id="PF03431">
    <property type="entry name" value="RNA_replicase_B"/>
    <property type="match status" value="1"/>
</dbReference>
<dbReference type="InterPro" id="IPR005093">
    <property type="entry name" value="RNArep_beta"/>
</dbReference>
<evidence type="ECO:0000256" key="6">
    <source>
        <dbReference type="ARBA" id="ARBA00022953"/>
    </source>
</evidence>
<feature type="binding site" evidence="9">
    <location>
        <position position="284"/>
    </location>
    <ligand>
        <name>Mg(2+)</name>
        <dbReference type="ChEBI" id="CHEBI:18420"/>
        <label>2</label>
    </ligand>
</feature>
<dbReference type="InterPro" id="IPR043502">
    <property type="entry name" value="DNA/RNA_pol_sf"/>
</dbReference>
<dbReference type="GO" id="GO:0046872">
    <property type="term" value="F:metal ion binding"/>
    <property type="evidence" value="ECO:0007669"/>
    <property type="project" value="UniProtKB-KW"/>
</dbReference>
<evidence type="ECO:0000256" key="2">
    <source>
        <dbReference type="ARBA" id="ARBA00022484"/>
    </source>
</evidence>
<keyword evidence="3" id="KW-0808">Transferase</keyword>
<protein>
    <recommendedName>
        <fullName evidence="1">RNA-directed RNA polymerase</fullName>
        <ecNumber evidence="1">2.7.7.48</ecNumber>
    </recommendedName>
    <alternativeName>
        <fullName evidence="7">RNA replicase beta chain</fullName>
    </alternativeName>
</protein>
<evidence type="ECO:0000256" key="3">
    <source>
        <dbReference type="ARBA" id="ARBA00022679"/>
    </source>
</evidence>
<keyword evidence="5" id="KW-0547">Nucleotide-binding</keyword>
<dbReference type="EC" id="2.7.7.48" evidence="1"/>
<keyword evidence="4" id="KW-0548">Nucleotidyltransferase</keyword>
<dbReference type="GO" id="GO:0000166">
    <property type="term" value="F:nucleotide binding"/>
    <property type="evidence" value="ECO:0007669"/>
    <property type="project" value="UniProtKB-KW"/>
</dbReference>
<gene>
    <name evidence="11" type="ORF">H3BulkLitter16405_000004</name>
</gene>
<organism evidence="11">
    <name type="scientific">Leviviridae sp</name>
    <dbReference type="NCBI Taxonomy" id="2027243"/>
    <lineage>
        <taxon>Viruses</taxon>
        <taxon>Riboviria</taxon>
        <taxon>Orthornavirae</taxon>
        <taxon>Lenarviricota</taxon>
        <taxon>Leviviricetes</taxon>
        <taxon>Norzivirales</taxon>
        <taxon>Fiersviridae</taxon>
    </lineage>
</organism>
<dbReference type="SUPFAM" id="SSF56672">
    <property type="entry name" value="DNA/RNA polymerases"/>
    <property type="match status" value="1"/>
</dbReference>
<feature type="binding site" evidence="9">
    <location>
        <position position="370"/>
    </location>
    <ligand>
        <name>Mg(2+)</name>
        <dbReference type="ChEBI" id="CHEBI:18420"/>
        <label>2</label>
    </ligand>
</feature>
<accession>A0A514DCE8</accession>
<dbReference type="GO" id="GO:0003968">
    <property type="term" value="F:RNA-directed RNA polymerase activity"/>
    <property type="evidence" value="ECO:0007669"/>
    <property type="project" value="UniProtKB-KW"/>
</dbReference>
<dbReference type="GO" id="GO:0039694">
    <property type="term" value="P:viral RNA genome replication"/>
    <property type="evidence" value="ECO:0007669"/>
    <property type="project" value="InterPro"/>
</dbReference>
<proteinExistence type="predicted"/>
<sequence length="572" mass="64994">MRREPRHHAMSVLGLLCTTIGSQYALRVRNSLPVIGMSVIKDLNIDPKAYNNSDEFRKDYLVYTYLRKYEGAADDNRLEELALLSFKETEDRVATFNLLLKSGFGADFVTANVEGILSDAKRKIARWLGQAPGCSYSASAEFYWSCGWGKGATSSLPAKVATLDNKILESKLSVTSRALPYMQLFMENSPQWLSARLGFPVEGAFSMLRSEFNVLEDGRFSTVPKDFKSRRVIDVQPTANLFLQKGIGKMIRRRLKRCGIDLDDQSRNQILASRAFKAGYATIDLAKASDSIPTELVRLLLPPDWFRILWDLRTHRISDGTQSSFVHKFSAMGNGFTFELESLIFFALCEAVVRDERKDDISEIAVYGDDIIVHQQHSSRVIQILEAVGFQVNDEKSFTEGRFFESCGKHYFDGIDVTPVYQKEIIRDLPSGIRAANRLMRWAIRSGCSIYADSAIRCAYDYLATFSLKKGKERFNNLKVLPCLEWDNVSDDGLLTLDFIPKTDVNGLYVQKCLHFQPYKYRGSEYALYSDALRVGDKGQESRGLVGPRDSGKFHITPRRFWRSVNRTLPWL</sequence>